<dbReference type="Proteomes" id="UP000584931">
    <property type="component" value="Unassembled WGS sequence"/>
</dbReference>
<accession>A0A7Y9XD90</accession>
<reference evidence="2 3" key="1">
    <citation type="submission" date="2020-07" db="EMBL/GenBank/DDBJ databases">
        <title>Sequencing the genomes of 1000 actinobacteria strains.</title>
        <authorList>
            <person name="Klenk H.-P."/>
        </authorList>
    </citation>
    <scope>NUCLEOTIDE SEQUENCE [LARGE SCALE GENOMIC DNA]</scope>
    <source>
        <strain evidence="2 3">DSM 45278</strain>
    </source>
</reference>
<evidence type="ECO:0000313" key="3">
    <source>
        <dbReference type="Proteomes" id="UP000584931"/>
    </source>
</evidence>
<organism evidence="2 3">
    <name type="scientific">Nocardiopsis sinuspersici</name>
    <dbReference type="NCBI Taxonomy" id="501010"/>
    <lineage>
        <taxon>Bacteria</taxon>
        <taxon>Bacillati</taxon>
        <taxon>Actinomycetota</taxon>
        <taxon>Actinomycetes</taxon>
        <taxon>Streptosporangiales</taxon>
        <taxon>Nocardiopsidaceae</taxon>
        <taxon>Nocardiopsis</taxon>
    </lineage>
</organism>
<dbReference type="AlphaFoldDB" id="A0A7Y9XD90"/>
<proteinExistence type="predicted"/>
<gene>
    <name evidence="2" type="ORF">HNR06_003265</name>
</gene>
<dbReference type="EMBL" id="JACCHL010000001">
    <property type="protein sequence ID" value="NYH53676.1"/>
    <property type="molecule type" value="Genomic_DNA"/>
</dbReference>
<protein>
    <submittedName>
        <fullName evidence="2">Uncharacterized protein</fullName>
    </submittedName>
</protein>
<name>A0A7Y9XD90_9ACTN</name>
<dbReference type="Gene3D" id="2.50.20.20">
    <property type="match status" value="1"/>
</dbReference>
<comment type="caution">
    <text evidence="2">The sequence shown here is derived from an EMBL/GenBank/DDBJ whole genome shotgun (WGS) entry which is preliminary data.</text>
</comment>
<evidence type="ECO:0000313" key="2">
    <source>
        <dbReference type="EMBL" id="NYH53676.1"/>
    </source>
</evidence>
<evidence type="ECO:0000256" key="1">
    <source>
        <dbReference type="SAM" id="MobiDB-lite"/>
    </source>
</evidence>
<sequence length="409" mass="42229">MSGSGGKMAPVSHIRGRRGGRAALAAAGAVVALGLAGCSIDLSHLRPGGGGDGEPSPEPAEPVAAAPLVEEALADLASYPALTATGQVAESVDSSDVRDTSLTVADSGTASGTVRANGIEAELISADSKLFIRAAENFWLDQGVFSPDFDDFDGNWVRASAAQAGFDPSAVLVPSELSAALGGIALESDEAVEENLDGTLTYRIDLAGERNQMWINAETKQVQRIAIEELVPEEAESGPQVRLDLAEADTAAVEELYDGVIATAEEELTGSRDARIEVGWDGSPSMSCEEGPDCTWSGTVRDAGGDGSGTVTVRMDVTFSNADIGEQKCEDSGELEAGSTLELSCSANYNIVSAEQQTYPIDGEAQLSTYGLTGGQQEKMLAGLKEQREATLSGNSSPSEGTEGEESGN</sequence>
<feature type="region of interest" description="Disordered" evidence="1">
    <location>
        <begin position="385"/>
        <end position="409"/>
    </location>
</feature>